<feature type="chain" id="PRO_5021397964" description="Secreted protein" evidence="2">
    <location>
        <begin position="27"/>
        <end position="122"/>
    </location>
</feature>
<reference evidence="3" key="2">
    <citation type="submission" date="2025-08" db="UniProtKB">
        <authorList>
            <consortium name="Ensembl"/>
        </authorList>
    </citation>
    <scope>IDENTIFICATION</scope>
</reference>
<proteinExistence type="predicted"/>
<dbReference type="Ensembl" id="ENSHHUT00000048688.1">
    <property type="protein sequence ID" value="ENSHHUP00000046967.1"/>
    <property type="gene ID" value="ENSHHUG00000028555.1"/>
</dbReference>
<evidence type="ECO:0008006" key="5">
    <source>
        <dbReference type="Google" id="ProtNLM"/>
    </source>
</evidence>
<feature type="region of interest" description="Disordered" evidence="1">
    <location>
        <begin position="44"/>
        <end position="64"/>
    </location>
</feature>
<evidence type="ECO:0000313" key="3">
    <source>
        <dbReference type="Ensembl" id="ENSHHUP00000046967.1"/>
    </source>
</evidence>
<dbReference type="STRING" id="62062.ENSHHUP00000046967"/>
<evidence type="ECO:0000313" key="4">
    <source>
        <dbReference type="Proteomes" id="UP000314982"/>
    </source>
</evidence>
<evidence type="ECO:0000256" key="2">
    <source>
        <dbReference type="SAM" id="SignalP"/>
    </source>
</evidence>
<name>A0A4W5N897_9TELE</name>
<protein>
    <recommendedName>
        <fullName evidence="5">Secreted protein</fullName>
    </recommendedName>
</protein>
<accession>A0A4W5N897</accession>
<sequence length="122" mass="14052">MLARGTMPYLTKPLFLLFCLVFTGECRRLGHRVRRWTETVETAKHGPEIAKHGPSLTKKPPDVTKNRKLKTDQLLKVDDHDFTMRPAFGGRDHTHTRTHTHTLAEESRYALIGWFLGDPICM</sequence>
<organism evidence="3 4">
    <name type="scientific">Hucho hucho</name>
    <name type="common">huchen</name>
    <dbReference type="NCBI Taxonomy" id="62062"/>
    <lineage>
        <taxon>Eukaryota</taxon>
        <taxon>Metazoa</taxon>
        <taxon>Chordata</taxon>
        <taxon>Craniata</taxon>
        <taxon>Vertebrata</taxon>
        <taxon>Euteleostomi</taxon>
        <taxon>Actinopterygii</taxon>
        <taxon>Neopterygii</taxon>
        <taxon>Teleostei</taxon>
        <taxon>Protacanthopterygii</taxon>
        <taxon>Salmoniformes</taxon>
        <taxon>Salmonidae</taxon>
        <taxon>Salmoninae</taxon>
        <taxon>Hucho</taxon>
    </lineage>
</organism>
<reference evidence="3" key="3">
    <citation type="submission" date="2025-09" db="UniProtKB">
        <authorList>
            <consortium name="Ensembl"/>
        </authorList>
    </citation>
    <scope>IDENTIFICATION</scope>
</reference>
<keyword evidence="2" id="KW-0732">Signal</keyword>
<dbReference type="Proteomes" id="UP000314982">
    <property type="component" value="Unassembled WGS sequence"/>
</dbReference>
<keyword evidence="4" id="KW-1185">Reference proteome</keyword>
<evidence type="ECO:0000256" key="1">
    <source>
        <dbReference type="SAM" id="MobiDB-lite"/>
    </source>
</evidence>
<dbReference type="AlphaFoldDB" id="A0A4W5N897"/>
<feature type="signal peptide" evidence="2">
    <location>
        <begin position="1"/>
        <end position="26"/>
    </location>
</feature>
<reference evidence="4" key="1">
    <citation type="submission" date="2018-06" db="EMBL/GenBank/DDBJ databases">
        <title>Genome assembly of Danube salmon.</title>
        <authorList>
            <person name="Macqueen D.J."/>
            <person name="Gundappa M.K."/>
        </authorList>
    </citation>
    <scope>NUCLEOTIDE SEQUENCE [LARGE SCALE GENOMIC DNA]</scope>
</reference>